<sequence length="752" mass="84021">MLTSCTLPVIRHSTIGRFAIPDLHTGSVEAKQTAHTVQHEKLESEMYIKEVSVEEWLQTWMPGSDLSNEAEATLENLNPKQVDLKGLERNMYPGLCNLFNEIIKSFGPGGFRMWVTADHVAVDSDGTKVEPDLTLYPDNATEDVAVKTPPQTSDPLALIKAKMNWALAELVVEAKVKPELLLFYSMGSMWFKEDTASHKKARSQVIEYGYELLSYQHRRYTPIICIFQDEARFLAFDRAAGNVSRPFNYVKDLKPLATFFHRYAQAQPVRRGFDHTVSKATKAEHKLFVDLKTKYPPTAYFHVLFDKAATPGWPTYKLSLHSSLFAPEATFLFASLEFMSRLITGHATRTFVAWLLASDRQHPVFIKDSWRSLAAAAADWYELVLVTYNALKAHRAAWEHHGILHRDLSIGNILIFNAYSESTKPTVTRGILSDWDLAKTKQQLQVPKASQPYRSGTWQFMSAALQRNLEKPHLLSDDLESILHIFNWLALQYMESDTYQTTMDVAARIKSIYDAVAENNHGSAEKYHHVSRGMPIVAWKRKDSMHPFILLLEKLTELCMIQYSCIDPFSTPEDLIAASEWDPLVHKCAPGVGGNVSNTHGSTIKAGTPGSPHNAPLNTHDAVFAAFEEVLKVDRERWQSLKKRENPLSQLLPLPSFIPAKRPGDTSLDSGDTERKKRAQQESGKTTAPVYLGESSASASHRPSQTSSSTSGAVPGARISQPKGSDSSGSRASGDLLLRQAPRTTGKKGGKK</sequence>
<accession>A0ACC1PGU5</accession>
<comment type="caution">
    <text evidence="1">The sequence shown here is derived from an EMBL/GenBank/DDBJ whole genome shotgun (WGS) entry which is preliminary data.</text>
</comment>
<protein>
    <submittedName>
        <fullName evidence="1">Uncharacterized protein</fullName>
    </submittedName>
</protein>
<proteinExistence type="predicted"/>
<reference evidence="1" key="1">
    <citation type="submission" date="2022-08" db="EMBL/GenBank/DDBJ databases">
        <title>Genome Sequence of Pycnoporus sanguineus.</title>
        <authorList>
            <person name="Buettner E."/>
        </authorList>
    </citation>
    <scope>NUCLEOTIDE SEQUENCE</scope>
    <source>
        <strain evidence="1">CG-C14</strain>
    </source>
</reference>
<dbReference type="EMBL" id="JANSHE010002375">
    <property type="protein sequence ID" value="KAJ2992441.1"/>
    <property type="molecule type" value="Genomic_DNA"/>
</dbReference>
<evidence type="ECO:0000313" key="2">
    <source>
        <dbReference type="Proteomes" id="UP001144978"/>
    </source>
</evidence>
<name>A0ACC1PGU5_9APHY</name>
<keyword evidence="2" id="KW-1185">Reference proteome</keyword>
<evidence type="ECO:0000313" key="1">
    <source>
        <dbReference type="EMBL" id="KAJ2992441.1"/>
    </source>
</evidence>
<gene>
    <name evidence="1" type="ORF">NUW54_g7934</name>
</gene>
<dbReference type="Proteomes" id="UP001144978">
    <property type="component" value="Unassembled WGS sequence"/>
</dbReference>
<organism evidence="1 2">
    <name type="scientific">Trametes sanguinea</name>
    <dbReference type="NCBI Taxonomy" id="158606"/>
    <lineage>
        <taxon>Eukaryota</taxon>
        <taxon>Fungi</taxon>
        <taxon>Dikarya</taxon>
        <taxon>Basidiomycota</taxon>
        <taxon>Agaricomycotina</taxon>
        <taxon>Agaricomycetes</taxon>
        <taxon>Polyporales</taxon>
        <taxon>Polyporaceae</taxon>
        <taxon>Trametes</taxon>
    </lineage>
</organism>